<dbReference type="GO" id="GO:0003995">
    <property type="term" value="F:acyl-CoA dehydrogenase activity"/>
    <property type="evidence" value="ECO:0007669"/>
    <property type="project" value="TreeGrafter"/>
</dbReference>
<dbReference type="AlphaFoldDB" id="D3T1J8"/>
<evidence type="ECO:0000313" key="13">
    <source>
        <dbReference type="Proteomes" id="UP000011543"/>
    </source>
</evidence>
<dbReference type="Proteomes" id="UP000001879">
    <property type="component" value="Plasmid pNMAG01"/>
</dbReference>
<dbReference type="GeneID" id="8826786"/>
<evidence type="ECO:0000256" key="4">
    <source>
        <dbReference type="ARBA" id="ARBA00022827"/>
    </source>
</evidence>
<dbReference type="PIRSF" id="PIRSF016578">
    <property type="entry name" value="HsaA"/>
    <property type="match status" value="1"/>
</dbReference>
<evidence type="ECO:0000259" key="9">
    <source>
        <dbReference type="Pfam" id="PF02771"/>
    </source>
</evidence>
<evidence type="ECO:0000259" key="7">
    <source>
        <dbReference type="Pfam" id="PF00441"/>
    </source>
</evidence>
<accession>D3T1J8</accession>
<reference evidence="12" key="1">
    <citation type="submission" date="2010-02" db="EMBL/GenBank/DDBJ databases">
        <title>Complete sequence of plasmid 1 of Natrialba magadii ATCC 43099.</title>
        <authorList>
            <consortium name="US DOE Joint Genome Institute"/>
            <person name="Lucas S."/>
            <person name="Copeland A."/>
            <person name="Lapidus A."/>
            <person name="Cheng J.-F."/>
            <person name="Bruce D."/>
            <person name="Goodwin L."/>
            <person name="Pitluck S."/>
            <person name="Davenport K."/>
            <person name="Saunders E."/>
            <person name="Detter J.C."/>
            <person name="Han C."/>
            <person name="Tapia R."/>
            <person name="Land M."/>
            <person name="Hauser L."/>
            <person name="Kyrpides N."/>
            <person name="Mikhailova N."/>
            <person name="De Castro R.E."/>
            <person name="Maupin-Furlow J.A."/>
            <person name="Woyke T."/>
        </authorList>
    </citation>
    <scope>NUCLEOTIDE SEQUENCE [LARGE SCALE GENOMIC DNA]</scope>
    <source>
        <strain evidence="12">ATCC 43099 / DSM 3394 / CCM 3739 / CIP 104546 / IAM 13178 / JCM 8861 / NBRC 102185 / NCIMB 2190 / MS3</strain>
        <plasmid evidence="12">pNMAG01</plasmid>
    </source>
</reference>
<keyword evidence="10" id="KW-0614">Plasmid</keyword>
<evidence type="ECO:0000256" key="6">
    <source>
        <dbReference type="RuleBase" id="RU362125"/>
    </source>
</evidence>
<evidence type="ECO:0000256" key="2">
    <source>
        <dbReference type="ARBA" id="ARBA00009347"/>
    </source>
</evidence>
<dbReference type="SUPFAM" id="SSF47203">
    <property type="entry name" value="Acyl-CoA dehydrogenase C-terminal domain-like"/>
    <property type="match status" value="1"/>
</dbReference>
<dbReference type="EMBL" id="AOHS01000018">
    <property type="protein sequence ID" value="ELY32175.1"/>
    <property type="molecule type" value="Genomic_DNA"/>
</dbReference>
<evidence type="ECO:0000313" key="11">
    <source>
        <dbReference type="EMBL" id="ELY32175.1"/>
    </source>
</evidence>
<keyword evidence="4 6" id="KW-0274">FAD</keyword>
<keyword evidence="3 6" id="KW-0285">Flavoprotein</keyword>
<sequence>MTGHFELTEAHHEHREEVRQFCKAEIDPYVETHESEGTFPFDIVETVGEAGFNGVQYGTEYDGLGLDYRSYAITIEELARSWKFLAGTASICGSLVGYPIHEFGAEWQREEWLGSICAGDWIPALSLTEPDAGSDAAALETTAERDGDEYVIDGHKVWTTNGEVADFVVVAARTGDEDDGAGGVSLIGVPNPQERDGFDVVRDIPSMEGEAAIESEIKYDGLRVPAENVIGEEGRGFRYVMEGLDIGRIGTAAQGVGVAQAAFEASRDFADEREQFGQPIREFQGVSFKLADMATEVQASRLLTLQAAAKRDQGERVTQEAAMAKAKATDVAMDAATEAVQIHGSRGYSKDRPIERYMRVAKGMQIYEGTNEINRLVVANQLYE</sequence>
<dbReference type="Gene3D" id="2.40.110.10">
    <property type="entry name" value="Butyryl-CoA Dehydrogenase, subunit A, domain 2"/>
    <property type="match status" value="1"/>
</dbReference>
<geneLocation type="plasmid" evidence="10 12">
    <name>pNMAG01</name>
</geneLocation>
<dbReference type="PANTHER" id="PTHR43884">
    <property type="entry name" value="ACYL-COA DEHYDROGENASE"/>
    <property type="match status" value="1"/>
</dbReference>
<evidence type="ECO:0000259" key="8">
    <source>
        <dbReference type="Pfam" id="PF02770"/>
    </source>
</evidence>
<dbReference type="Pfam" id="PF02770">
    <property type="entry name" value="Acyl-CoA_dh_M"/>
    <property type="match status" value="1"/>
</dbReference>
<reference evidence="10 12" key="2">
    <citation type="journal article" date="2012" name="BMC Genomics">
        <title>A comparative genomics perspective on the genetic content of the alkaliphilic haloarchaeon Natrialba magadii ATCC 43099T.</title>
        <authorList>
            <person name="Siddaramappa S."/>
            <person name="Challacombe J.F."/>
            <person name="Decastro R.E."/>
            <person name="Pfeiffer F."/>
            <person name="Sastre D.E."/>
            <person name="Gimenez M.I."/>
            <person name="Paggi R.A."/>
            <person name="Detter J.C."/>
            <person name="Davenport K.W."/>
            <person name="Goodwin L.A."/>
            <person name="Kyrpides N."/>
            <person name="Tapia R."/>
            <person name="Pitluck S."/>
            <person name="Lucas S."/>
            <person name="Woyke T."/>
            <person name="Maupin-Furlow J.A."/>
        </authorList>
    </citation>
    <scope>NUCLEOTIDE SEQUENCE [LARGE SCALE GENOMIC DNA]</scope>
    <source>
        <strain evidence="10">ATCC 43099</strain>
        <strain evidence="12">ATCC 43099 / DSM 3394 / CCM 3739 / CIP 104546 / IAM 13178 / JCM 8861 / NBRC 102185 / NCIMB 2190 / MS3</strain>
    </source>
</reference>
<keyword evidence="5 6" id="KW-0560">Oxidoreductase</keyword>
<dbReference type="Pfam" id="PF02771">
    <property type="entry name" value="Acyl-CoA_dh_N"/>
    <property type="match status" value="1"/>
</dbReference>
<reference evidence="10" key="4">
    <citation type="submission" date="2016-09" db="EMBL/GenBank/DDBJ databases">
        <authorList>
            <person name="Pfeiffer F."/>
        </authorList>
    </citation>
    <scope>NUCLEOTIDE SEQUENCE</scope>
    <source>
        <strain evidence="10">ATCC 43099</strain>
        <plasmid evidence="10">pNMAG01</plasmid>
    </source>
</reference>
<dbReference type="GO" id="GO:0050660">
    <property type="term" value="F:flavin adenine dinucleotide binding"/>
    <property type="evidence" value="ECO:0007669"/>
    <property type="project" value="InterPro"/>
</dbReference>
<dbReference type="FunFam" id="1.10.540.10:FF:000002">
    <property type="entry name" value="Acyl-CoA dehydrogenase FadE19"/>
    <property type="match status" value="1"/>
</dbReference>
<keyword evidence="12" id="KW-1185">Reference proteome</keyword>
<organism evidence="10 12">
    <name type="scientific">Natrialba magadii (strain ATCC 43099 / DSM 3394 / CCM 3739 / CIP 104546 / IAM 13178 / JCM 8861 / NBRC 102185 / NCIMB 2190 / MS3)</name>
    <name type="common">Natronobacterium magadii</name>
    <dbReference type="NCBI Taxonomy" id="547559"/>
    <lineage>
        <taxon>Archaea</taxon>
        <taxon>Methanobacteriati</taxon>
        <taxon>Methanobacteriota</taxon>
        <taxon>Stenosarchaea group</taxon>
        <taxon>Halobacteria</taxon>
        <taxon>Halobacteriales</taxon>
        <taxon>Natrialbaceae</taxon>
        <taxon>Natrialba</taxon>
    </lineage>
</organism>
<evidence type="ECO:0000313" key="12">
    <source>
        <dbReference type="Proteomes" id="UP000001879"/>
    </source>
</evidence>
<evidence type="ECO:0000256" key="3">
    <source>
        <dbReference type="ARBA" id="ARBA00022630"/>
    </source>
</evidence>
<evidence type="ECO:0000256" key="1">
    <source>
        <dbReference type="ARBA" id="ARBA00001974"/>
    </source>
</evidence>
<dbReference type="Gene3D" id="1.20.140.10">
    <property type="entry name" value="Butyryl-CoA Dehydrogenase, subunit A, domain 3"/>
    <property type="match status" value="1"/>
</dbReference>
<comment type="similarity">
    <text evidence="2 6">Belongs to the acyl-CoA dehydrogenase family.</text>
</comment>
<protein>
    <submittedName>
        <fullName evidence="10">Acyl-CoA dehydrogenase</fullName>
        <ecNumber evidence="10">1.3.8.-</ecNumber>
    </submittedName>
</protein>
<name>D3T1J8_NATMM</name>
<feature type="domain" description="Acyl-CoA oxidase/dehydrogenase middle" evidence="8">
    <location>
        <begin position="124"/>
        <end position="211"/>
    </location>
</feature>
<gene>
    <name evidence="10" type="primary">acd12</name>
    <name evidence="10" type="ordered locus">Nmag_3916</name>
    <name evidence="11" type="ORF">C500_04279</name>
</gene>
<dbReference type="PANTHER" id="PTHR43884:SF12">
    <property type="entry name" value="ISOVALERYL-COA DEHYDROGENASE, MITOCHONDRIAL-RELATED"/>
    <property type="match status" value="1"/>
</dbReference>
<dbReference type="InterPro" id="IPR013786">
    <property type="entry name" value="AcylCoA_DH/ox_N"/>
</dbReference>
<reference evidence="11 13" key="3">
    <citation type="journal article" date="2014" name="PLoS Genet.">
        <title>Phylogenetically driven sequencing of extremely halophilic archaea reveals strategies for static and dynamic osmo-response.</title>
        <authorList>
            <person name="Becker E.A."/>
            <person name="Seitzer P.M."/>
            <person name="Tritt A."/>
            <person name="Larsen D."/>
            <person name="Krusor M."/>
            <person name="Yao A.I."/>
            <person name="Wu D."/>
            <person name="Madern D."/>
            <person name="Eisen J.A."/>
            <person name="Darling A.E."/>
            <person name="Facciotti M.T."/>
        </authorList>
    </citation>
    <scope>NUCLEOTIDE SEQUENCE [LARGE SCALE GENOMIC DNA]</scope>
    <source>
        <strain evidence="13">ATCC 43099 / DSM 3394 / CCM 3739 / CIP 104546 / IAM 13178 / JCM 8861 / NBRC 102185 / NCIMB 2190 / MS3</strain>
        <strain evidence="11">MS-3</strain>
    </source>
</reference>
<dbReference type="FunFam" id="2.40.110.10:FF:000002">
    <property type="entry name" value="Acyl-CoA dehydrogenase fadE12"/>
    <property type="match status" value="1"/>
</dbReference>
<dbReference type="InterPro" id="IPR006091">
    <property type="entry name" value="Acyl-CoA_Oxase/DH_mid-dom"/>
</dbReference>
<evidence type="ECO:0000313" key="10">
    <source>
        <dbReference type="EMBL" id="ADD07457.1"/>
    </source>
</evidence>
<dbReference type="PATRIC" id="fig|547559.17.peg.819"/>
<dbReference type="EMBL" id="CP001933">
    <property type="protein sequence ID" value="ADD07457.1"/>
    <property type="molecule type" value="Genomic_DNA"/>
</dbReference>
<comment type="cofactor">
    <cofactor evidence="1 6">
        <name>FAD</name>
        <dbReference type="ChEBI" id="CHEBI:57692"/>
    </cofactor>
</comment>
<dbReference type="OrthoDB" id="275197at2157"/>
<dbReference type="SUPFAM" id="SSF56645">
    <property type="entry name" value="Acyl-CoA dehydrogenase NM domain-like"/>
    <property type="match status" value="1"/>
</dbReference>
<dbReference type="HOGENOM" id="CLU_018204_0_2_2"/>
<feature type="domain" description="Acyl-CoA dehydrogenase/oxidase C-terminal" evidence="7">
    <location>
        <begin position="234"/>
        <end position="382"/>
    </location>
</feature>
<dbReference type="Pfam" id="PF00441">
    <property type="entry name" value="Acyl-CoA_dh_1"/>
    <property type="match status" value="1"/>
</dbReference>
<dbReference type="InterPro" id="IPR046373">
    <property type="entry name" value="Acyl-CoA_Oxase/DH_mid-dom_sf"/>
</dbReference>
<dbReference type="InterPro" id="IPR036250">
    <property type="entry name" value="AcylCo_DH-like_C"/>
</dbReference>
<feature type="domain" description="Acyl-CoA dehydrogenase/oxidase N-terminal" evidence="9">
    <location>
        <begin position="8"/>
        <end position="120"/>
    </location>
</feature>
<dbReference type="EC" id="1.3.8.-" evidence="10"/>
<dbReference type="InterPro" id="IPR037069">
    <property type="entry name" value="AcylCoA_DH/ox_N_sf"/>
</dbReference>
<dbReference type="InterPro" id="IPR009075">
    <property type="entry name" value="AcylCo_DH/oxidase_C"/>
</dbReference>
<dbReference type="KEGG" id="nmg:Nmag_3916"/>
<dbReference type="InterPro" id="IPR009100">
    <property type="entry name" value="AcylCoA_DH/oxidase_NM_dom_sf"/>
</dbReference>
<dbReference type="FunFam" id="1.20.140.10:FF:000004">
    <property type="entry name" value="Acyl-CoA dehydrogenase FadE25"/>
    <property type="match status" value="1"/>
</dbReference>
<dbReference type="RefSeq" id="WP_004214453.1">
    <property type="nucleotide sequence ID" value="NC_013923.1"/>
</dbReference>
<dbReference type="Proteomes" id="UP000011543">
    <property type="component" value="Unassembled WGS sequence"/>
</dbReference>
<proteinExistence type="inferred from homology"/>
<evidence type="ECO:0000256" key="5">
    <source>
        <dbReference type="ARBA" id="ARBA00023002"/>
    </source>
</evidence>
<dbReference type="Gene3D" id="1.10.540.10">
    <property type="entry name" value="Acyl-CoA dehydrogenase/oxidase, N-terminal domain"/>
    <property type="match status" value="1"/>
</dbReference>